<dbReference type="InterPro" id="IPR051589">
    <property type="entry name" value="Sialate-O-sulfotransferase"/>
</dbReference>
<feature type="region of interest" description="Disordered" evidence="2">
    <location>
        <begin position="74"/>
        <end position="108"/>
    </location>
</feature>
<feature type="transmembrane region" description="Helical" evidence="3">
    <location>
        <begin position="12"/>
        <end position="30"/>
    </location>
</feature>
<keyword evidence="3" id="KW-0472">Membrane</keyword>
<sequence length="377" mass="44017">MDLNRFQRKVRHLIALSVFMSILLIMSISFPDGMNSLQVDLPFAIEGGEDYAYQKKEKVQKMWIAEPNKPALMKKDRPISKRSYQEPQENGPRLKKIPSLSLHNRKKKKPEKNIDLTLVTVPSGPPVDYANKCPGMLDDITTAPVGSMPLIALASFPRSGNTWTRMLLQVSSKLSTGSVYWSYEKDNEWTKKAFPASTVDYHLGTGLCVKTHNYVDEEIAEFSDGVILLIRNPYKSLLSEFFREKMFDKKFSFNKTISLLKEFWWDYFPMRSYEWRNFNLAWIQRSKRLLVVFYEDLISNPMHELTRMLVFLRQTPNLHRMQCALMHYAAFAKETSYIKFDPSTPEQHHVLDQYIVEVNQSLIERDAKPLPNYYENS</sequence>
<evidence type="ECO:0000313" key="6">
    <source>
        <dbReference type="Proteomes" id="UP001152320"/>
    </source>
</evidence>
<dbReference type="Gene3D" id="3.40.50.300">
    <property type="entry name" value="P-loop containing nucleotide triphosphate hydrolases"/>
    <property type="match status" value="1"/>
</dbReference>
<dbReference type="GO" id="GO:0008146">
    <property type="term" value="F:sulfotransferase activity"/>
    <property type="evidence" value="ECO:0007669"/>
    <property type="project" value="InterPro"/>
</dbReference>
<comment type="similarity">
    <text evidence="1">Belongs to the WSCD family.</text>
</comment>
<dbReference type="Proteomes" id="UP001152320">
    <property type="component" value="Chromosome 9"/>
</dbReference>
<evidence type="ECO:0000256" key="3">
    <source>
        <dbReference type="SAM" id="Phobius"/>
    </source>
</evidence>
<gene>
    <name evidence="5" type="ORF">HOLleu_19547</name>
</gene>
<protein>
    <submittedName>
        <fullName evidence="5">WSC domain-containing protein 1</fullName>
    </submittedName>
</protein>
<dbReference type="Pfam" id="PF00685">
    <property type="entry name" value="Sulfotransfer_1"/>
    <property type="match status" value="1"/>
</dbReference>
<dbReference type="PANTHER" id="PTHR45964:SF9">
    <property type="entry name" value="SULFOTRANSFERASE"/>
    <property type="match status" value="1"/>
</dbReference>
<dbReference type="AlphaFoldDB" id="A0A9Q1BZF4"/>
<proteinExistence type="inferred from homology"/>
<evidence type="ECO:0000256" key="2">
    <source>
        <dbReference type="SAM" id="MobiDB-lite"/>
    </source>
</evidence>
<accession>A0A9Q1BZF4</accession>
<evidence type="ECO:0000259" key="4">
    <source>
        <dbReference type="Pfam" id="PF00685"/>
    </source>
</evidence>
<comment type="caution">
    <text evidence="5">The sequence shown here is derived from an EMBL/GenBank/DDBJ whole genome shotgun (WGS) entry which is preliminary data.</text>
</comment>
<name>A0A9Q1BZF4_HOLLE</name>
<dbReference type="OrthoDB" id="10379680at2759"/>
<reference evidence="5" key="1">
    <citation type="submission" date="2021-10" db="EMBL/GenBank/DDBJ databases">
        <title>Tropical sea cucumber genome reveals ecological adaptation and Cuvierian tubules defense mechanism.</title>
        <authorList>
            <person name="Chen T."/>
        </authorList>
    </citation>
    <scope>NUCLEOTIDE SEQUENCE</scope>
    <source>
        <strain evidence="5">Nanhai2018</strain>
        <tissue evidence="5">Muscle</tissue>
    </source>
</reference>
<dbReference type="InterPro" id="IPR000863">
    <property type="entry name" value="Sulfotransferase_dom"/>
</dbReference>
<feature type="domain" description="Sulfotransferase" evidence="4">
    <location>
        <begin position="152"/>
        <end position="315"/>
    </location>
</feature>
<dbReference type="InterPro" id="IPR027417">
    <property type="entry name" value="P-loop_NTPase"/>
</dbReference>
<keyword evidence="3" id="KW-1133">Transmembrane helix</keyword>
<evidence type="ECO:0000256" key="1">
    <source>
        <dbReference type="ARBA" id="ARBA00010236"/>
    </source>
</evidence>
<keyword evidence="6" id="KW-1185">Reference proteome</keyword>
<dbReference type="EMBL" id="JAIZAY010000009">
    <property type="protein sequence ID" value="KAJ8035771.1"/>
    <property type="molecule type" value="Genomic_DNA"/>
</dbReference>
<keyword evidence="3" id="KW-0812">Transmembrane</keyword>
<organism evidence="5 6">
    <name type="scientific">Holothuria leucospilota</name>
    <name type="common">Black long sea cucumber</name>
    <name type="synonym">Mertensiothuria leucospilota</name>
    <dbReference type="NCBI Taxonomy" id="206669"/>
    <lineage>
        <taxon>Eukaryota</taxon>
        <taxon>Metazoa</taxon>
        <taxon>Echinodermata</taxon>
        <taxon>Eleutherozoa</taxon>
        <taxon>Echinozoa</taxon>
        <taxon>Holothuroidea</taxon>
        <taxon>Aspidochirotacea</taxon>
        <taxon>Aspidochirotida</taxon>
        <taxon>Holothuriidae</taxon>
        <taxon>Holothuria</taxon>
    </lineage>
</organism>
<dbReference type="PANTHER" id="PTHR45964">
    <property type="entry name" value="WSCD FAMILY MEMBER CG9164"/>
    <property type="match status" value="1"/>
</dbReference>
<dbReference type="SUPFAM" id="SSF52540">
    <property type="entry name" value="P-loop containing nucleoside triphosphate hydrolases"/>
    <property type="match status" value="1"/>
</dbReference>
<evidence type="ECO:0000313" key="5">
    <source>
        <dbReference type="EMBL" id="KAJ8035771.1"/>
    </source>
</evidence>